<accession>A0A174F7I6</accession>
<dbReference type="PANTHER" id="PTHR40266">
    <property type="entry name" value="TOXIN HIGB-1"/>
    <property type="match status" value="1"/>
</dbReference>
<evidence type="ECO:0000313" key="1">
    <source>
        <dbReference type="EMBL" id="CUO45497.1"/>
    </source>
</evidence>
<dbReference type="RefSeq" id="WP_055287217.1">
    <property type="nucleotide sequence ID" value="NZ_CYYP01000015.1"/>
</dbReference>
<proteinExistence type="predicted"/>
<dbReference type="InterPro" id="IPR007711">
    <property type="entry name" value="HigB-1"/>
</dbReference>
<dbReference type="InterPro" id="IPR035093">
    <property type="entry name" value="RelE/ParE_toxin_dom_sf"/>
</dbReference>
<gene>
    <name evidence="1" type="primary">higB-1</name>
    <name evidence="1" type="ORF">ERS852381_01612</name>
</gene>
<name>A0A174F7I6_9ACTN</name>
<dbReference type="Gene3D" id="3.30.2310.20">
    <property type="entry name" value="RelE-like"/>
    <property type="match status" value="1"/>
</dbReference>
<sequence>MIASYKDEDTERFAMGMRIRKFIPFERVALRKIRQLQICASLDDLRVPPGNRLEALKGDRAGQYSIRVNERYRVCFEWRQGMAWNVEIVDYHK</sequence>
<dbReference type="AlphaFoldDB" id="A0A174F7I6"/>
<dbReference type="Pfam" id="PF05015">
    <property type="entry name" value="HigB-like_toxin"/>
    <property type="match status" value="1"/>
</dbReference>
<protein>
    <submittedName>
        <fullName evidence="1">Toxin higB-1</fullName>
    </submittedName>
</protein>
<dbReference type="Proteomes" id="UP000095468">
    <property type="component" value="Unassembled WGS sequence"/>
</dbReference>
<dbReference type="SUPFAM" id="SSF143011">
    <property type="entry name" value="RelE-like"/>
    <property type="match status" value="1"/>
</dbReference>
<organism evidence="1 2">
    <name type="scientific">Collinsella aerofaciens</name>
    <dbReference type="NCBI Taxonomy" id="74426"/>
    <lineage>
        <taxon>Bacteria</taxon>
        <taxon>Bacillati</taxon>
        <taxon>Actinomycetota</taxon>
        <taxon>Coriobacteriia</taxon>
        <taxon>Coriobacteriales</taxon>
        <taxon>Coriobacteriaceae</taxon>
        <taxon>Collinsella</taxon>
    </lineage>
</organism>
<evidence type="ECO:0000313" key="2">
    <source>
        <dbReference type="Proteomes" id="UP000095468"/>
    </source>
</evidence>
<dbReference type="EMBL" id="CYYP01000015">
    <property type="protein sequence ID" value="CUO45497.1"/>
    <property type="molecule type" value="Genomic_DNA"/>
</dbReference>
<reference evidence="1 2" key="1">
    <citation type="submission" date="2015-09" db="EMBL/GenBank/DDBJ databases">
        <authorList>
            <consortium name="Pathogen Informatics"/>
        </authorList>
    </citation>
    <scope>NUCLEOTIDE SEQUENCE [LARGE SCALE GENOMIC DNA]</scope>
    <source>
        <strain evidence="1 2">2789STDY5608823</strain>
    </source>
</reference>
<dbReference type="PANTHER" id="PTHR40266:SF2">
    <property type="entry name" value="TOXIN HIGB-1"/>
    <property type="match status" value="1"/>
</dbReference>